<keyword evidence="4" id="KW-1185">Reference proteome</keyword>
<gene>
    <name evidence="3" type="ORF">PRK78_005648</name>
</gene>
<feature type="compositionally biased region" description="Basic and acidic residues" evidence="1">
    <location>
        <begin position="53"/>
        <end position="69"/>
    </location>
</feature>
<dbReference type="Pfam" id="PF25545">
    <property type="entry name" value="DUF7924"/>
    <property type="match status" value="1"/>
</dbReference>
<evidence type="ECO:0000313" key="4">
    <source>
        <dbReference type="Proteomes" id="UP001219355"/>
    </source>
</evidence>
<feature type="compositionally biased region" description="Basic and acidic residues" evidence="1">
    <location>
        <begin position="558"/>
        <end position="569"/>
    </location>
</feature>
<dbReference type="InterPro" id="IPR057684">
    <property type="entry name" value="DUF7924"/>
</dbReference>
<feature type="region of interest" description="Disordered" evidence="1">
    <location>
        <begin position="1"/>
        <end position="150"/>
    </location>
</feature>
<accession>A0AAF0IK89</accession>
<sequence>MTKLQESVTAKRSRKHVRRQKTDQNAQSKDQPKVRRSNRHRQPSCLPNNGTSGKKDRTEKAEEELRHVDTFPSKGPKRVQPEERTSPLRTVCPQKRPRLVKQTTKSPQQGQLRKRRQEEQPLPRDQTFKRRRILPLTRDTAEEKEKSHPGYISESSYVSEWVGNLPESFPPDNMLWHRLAEEKSSSSRRRKRSDSPSSVASVTPSDQKSRDAKSAAYAHKGYQMLLRTVGVLLESELAISQDSDTFCQSLLKTECRIPEDTLLRDDIYRDTIADLQERNESRVIQDVGRLFVPSVQALAKISEKRFRVFVESVNEAWDCCYPLIDPRPQPDYAVGFGRSGLSEARIHKLQPLIQDDPRFRSDFMSTYYMYFPFFSTEVKCGTSGLVIADRQNGHTMGVSVRGIVSLHRLAGKESQLHNKPVAFSVSHDHRMVRLTGWGPVIDGDFYTVHPLTIHSFDVTALKGLERWTPRKFTFGVYKYGLTLLDKIKAIIDELPPDLNLEKVRPLKLSLNTGVELRPPNCAGLSQQLDAPSLSEDRGILDSRHSGVNSQVSTPPTSTHKENPSKRRKV</sequence>
<name>A0AAF0IK89_9EURO</name>
<feature type="compositionally biased region" description="Polar residues" evidence="1">
    <location>
        <begin position="1"/>
        <end position="10"/>
    </location>
</feature>
<organism evidence="3 4">
    <name type="scientific">Emydomyces testavorans</name>
    <dbReference type="NCBI Taxonomy" id="2070801"/>
    <lineage>
        <taxon>Eukaryota</taxon>
        <taxon>Fungi</taxon>
        <taxon>Dikarya</taxon>
        <taxon>Ascomycota</taxon>
        <taxon>Pezizomycotina</taxon>
        <taxon>Eurotiomycetes</taxon>
        <taxon>Eurotiomycetidae</taxon>
        <taxon>Onygenales</taxon>
        <taxon>Nannizziopsiaceae</taxon>
        <taxon>Emydomyces</taxon>
    </lineage>
</organism>
<feature type="compositionally biased region" description="Polar residues" evidence="1">
    <location>
        <begin position="545"/>
        <end position="557"/>
    </location>
</feature>
<reference evidence="3" key="1">
    <citation type="submission" date="2023-03" db="EMBL/GenBank/DDBJ databases">
        <title>Emydomyces testavorans Genome Sequence.</title>
        <authorList>
            <person name="Hoyer L."/>
        </authorList>
    </citation>
    <scope>NUCLEOTIDE SEQUENCE</scope>
    <source>
        <strain evidence="3">16-2883</strain>
    </source>
</reference>
<dbReference type="AlphaFoldDB" id="A0AAF0IK89"/>
<feature type="compositionally biased region" description="Basic and acidic residues" evidence="1">
    <location>
        <begin position="116"/>
        <end position="128"/>
    </location>
</feature>
<dbReference type="Proteomes" id="UP001219355">
    <property type="component" value="Chromosome 3"/>
</dbReference>
<dbReference type="EMBL" id="CP120629">
    <property type="protein sequence ID" value="WEW60163.1"/>
    <property type="molecule type" value="Genomic_DNA"/>
</dbReference>
<proteinExistence type="predicted"/>
<evidence type="ECO:0000259" key="2">
    <source>
        <dbReference type="Pfam" id="PF25545"/>
    </source>
</evidence>
<feature type="region of interest" description="Disordered" evidence="1">
    <location>
        <begin position="181"/>
        <end position="214"/>
    </location>
</feature>
<feature type="compositionally biased region" description="Basic and acidic residues" evidence="1">
    <location>
        <begin position="139"/>
        <end position="148"/>
    </location>
</feature>
<feature type="compositionally biased region" description="Polar residues" evidence="1">
    <location>
        <begin position="101"/>
        <end position="111"/>
    </location>
</feature>
<dbReference type="PANTHER" id="PTHR42470:SF2">
    <property type="match status" value="1"/>
</dbReference>
<feature type="region of interest" description="Disordered" evidence="1">
    <location>
        <begin position="536"/>
        <end position="569"/>
    </location>
</feature>
<protein>
    <recommendedName>
        <fullName evidence="2">DUF7924 domain-containing protein</fullName>
    </recommendedName>
</protein>
<evidence type="ECO:0000256" key="1">
    <source>
        <dbReference type="SAM" id="MobiDB-lite"/>
    </source>
</evidence>
<dbReference type="PANTHER" id="PTHR42470">
    <property type="entry name" value="VAST DOMAIN-CONTAINING PROTEIN"/>
    <property type="match status" value="1"/>
</dbReference>
<evidence type="ECO:0000313" key="3">
    <source>
        <dbReference type="EMBL" id="WEW60163.1"/>
    </source>
</evidence>
<feature type="domain" description="DUF7924" evidence="2">
    <location>
        <begin position="269"/>
        <end position="481"/>
    </location>
</feature>